<dbReference type="GO" id="GO:0016989">
    <property type="term" value="F:sigma factor antagonist activity"/>
    <property type="evidence" value="ECO:0007669"/>
    <property type="project" value="TreeGrafter"/>
</dbReference>
<feature type="domain" description="Putative zinc-finger" evidence="3">
    <location>
        <begin position="5"/>
        <end position="37"/>
    </location>
</feature>
<dbReference type="RefSeq" id="WP_025227309.1">
    <property type="nucleotide sequence ID" value="NZ_CP007139.1"/>
</dbReference>
<name>A0A068NMT0_FIMGI</name>
<keyword evidence="1" id="KW-1133">Transmembrane helix</keyword>
<reference evidence="4 5" key="1">
    <citation type="journal article" date="2014" name="PLoS ONE">
        <title>The first complete genome sequence of the class fimbriimonadia in the phylum armatimonadetes.</title>
        <authorList>
            <person name="Hu Z.Y."/>
            <person name="Wang Y.Z."/>
            <person name="Im W.T."/>
            <person name="Wang S.Y."/>
            <person name="Zhao G.P."/>
            <person name="Zheng H.J."/>
            <person name="Quan Z.X."/>
        </authorList>
    </citation>
    <scope>NUCLEOTIDE SEQUENCE [LARGE SCALE GENOMIC DNA]</scope>
    <source>
        <strain evidence="4">Gsoil 348</strain>
    </source>
</reference>
<keyword evidence="5" id="KW-1185">Reference proteome</keyword>
<dbReference type="EMBL" id="CP007139">
    <property type="protein sequence ID" value="AIE84040.1"/>
    <property type="molecule type" value="Genomic_DNA"/>
</dbReference>
<organism evidence="4 5">
    <name type="scientific">Fimbriimonas ginsengisoli Gsoil 348</name>
    <dbReference type="NCBI Taxonomy" id="661478"/>
    <lineage>
        <taxon>Bacteria</taxon>
        <taxon>Bacillati</taxon>
        <taxon>Armatimonadota</taxon>
        <taxon>Fimbriimonadia</taxon>
        <taxon>Fimbriimonadales</taxon>
        <taxon>Fimbriimonadaceae</taxon>
        <taxon>Fimbriimonas</taxon>
    </lineage>
</organism>
<protein>
    <recommendedName>
        <fullName evidence="6">FecR protein domain-containing protein</fullName>
    </recommendedName>
</protein>
<dbReference type="PANTHER" id="PTHR30273:SF2">
    <property type="entry name" value="PROTEIN FECR"/>
    <property type="match status" value="1"/>
</dbReference>
<keyword evidence="1" id="KW-0472">Membrane</keyword>
<evidence type="ECO:0008006" key="6">
    <source>
        <dbReference type="Google" id="ProtNLM"/>
    </source>
</evidence>
<dbReference type="HOGENOM" id="CLU_813166_0_0_0"/>
<evidence type="ECO:0000313" key="4">
    <source>
        <dbReference type="EMBL" id="AIE84040.1"/>
    </source>
</evidence>
<dbReference type="Pfam" id="PF04773">
    <property type="entry name" value="FecR"/>
    <property type="match status" value="1"/>
</dbReference>
<dbReference type="InterPro" id="IPR027383">
    <property type="entry name" value="Znf_put"/>
</dbReference>
<dbReference type="Proteomes" id="UP000027982">
    <property type="component" value="Chromosome"/>
</dbReference>
<dbReference type="Gene3D" id="2.60.120.1440">
    <property type="match status" value="1"/>
</dbReference>
<proteinExistence type="predicted"/>
<dbReference type="AlphaFoldDB" id="A0A068NMT0"/>
<dbReference type="STRING" id="661478.OP10G_0672"/>
<gene>
    <name evidence="4" type="ORF">OP10G_0672</name>
</gene>
<dbReference type="KEGG" id="fgi:OP10G_0672"/>
<keyword evidence="1" id="KW-0812">Transmembrane</keyword>
<sequence>MINRHVSTLLVAYLHNELTEGEKLRVCRHLKSCEQCREEYRELASVHRALKFMPEAAVSTEITRKPPRYWNYTSVAAVATVLVLAVWLWYTPDRPLTVAKLQGSPLLEGKPVVEIGRFEPGQCIQTDGRSAAQIDLEGKGHVNVKPNSEVQLVQAQPNERRLKLMKGMIEAFVSTPPRMFVVETPTATAVDMGCAYTLATESDGATRLHVRLGFVILQSKVMTSIVPEGASCRSEAKIGVGTPIFDDASPDFRDAVQRLDRNNFDELALSQTVAGARKEDALTLWHLVPRIPPYNRTALIQALRRMVPLPEGTTAKEMSSLNPATLRKWRDAILPSAKALN</sequence>
<evidence type="ECO:0000259" key="2">
    <source>
        <dbReference type="Pfam" id="PF04773"/>
    </source>
</evidence>
<dbReference type="OrthoDB" id="128884at2"/>
<dbReference type="Pfam" id="PF13490">
    <property type="entry name" value="zf-HC2"/>
    <property type="match status" value="1"/>
</dbReference>
<accession>A0A068NMT0</accession>
<feature type="domain" description="FecR protein" evidence="2">
    <location>
        <begin position="124"/>
        <end position="213"/>
    </location>
</feature>
<dbReference type="InterPro" id="IPR006860">
    <property type="entry name" value="FecR"/>
</dbReference>
<dbReference type="PANTHER" id="PTHR30273">
    <property type="entry name" value="PERIPLASMIC SIGNAL SENSOR AND SIGMA FACTOR ACTIVATOR FECR-RELATED"/>
    <property type="match status" value="1"/>
</dbReference>
<evidence type="ECO:0000256" key="1">
    <source>
        <dbReference type="SAM" id="Phobius"/>
    </source>
</evidence>
<dbReference type="eggNOG" id="COG1595">
    <property type="taxonomic scope" value="Bacteria"/>
</dbReference>
<evidence type="ECO:0000313" key="5">
    <source>
        <dbReference type="Proteomes" id="UP000027982"/>
    </source>
</evidence>
<dbReference type="Gene3D" id="1.10.10.1320">
    <property type="entry name" value="Anti-sigma factor, zinc-finger domain"/>
    <property type="match status" value="1"/>
</dbReference>
<dbReference type="InterPro" id="IPR041916">
    <property type="entry name" value="Anti_sigma_zinc_sf"/>
</dbReference>
<evidence type="ECO:0000259" key="3">
    <source>
        <dbReference type="Pfam" id="PF13490"/>
    </source>
</evidence>
<feature type="transmembrane region" description="Helical" evidence="1">
    <location>
        <begin position="69"/>
        <end position="90"/>
    </location>
</feature>
<dbReference type="InterPro" id="IPR012373">
    <property type="entry name" value="Ferrdict_sens_TM"/>
</dbReference>